<dbReference type="PRINTS" id="PR00725">
    <property type="entry name" value="DADACBPTASE1"/>
</dbReference>
<keyword evidence="10" id="KW-0573">Peptidoglycan synthesis</keyword>
<dbReference type="InterPro" id="IPR012907">
    <property type="entry name" value="Peptidase_S11_C"/>
</dbReference>
<dbReference type="InterPro" id="IPR012338">
    <property type="entry name" value="Beta-lactam/transpept-like"/>
</dbReference>
<dbReference type="SUPFAM" id="SSF56601">
    <property type="entry name" value="beta-lactamase/transpeptidase-like"/>
    <property type="match status" value="1"/>
</dbReference>
<keyword evidence="14" id="KW-0812">Transmembrane</keyword>
<dbReference type="Proteomes" id="UP001208017">
    <property type="component" value="Unassembled WGS sequence"/>
</dbReference>
<dbReference type="InterPro" id="IPR037167">
    <property type="entry name" value="Peptidase_S11_C_sf"/>
</dbReference>
<dbReference type="InterPro" id="IPR018044">
    <property type="entry name" value="Peptidase_S11"/>
</dbReference>
<feature type="signal peptide" evidence="15">
    <location>
        <begin position="1"/>
        <end position="28"/>
    </location>
</feature>
<comment type="similarity">
    <text evidence="3 13">Belongs to the peptidase S11 family.</text>
</comment>
<keyword evidence="9" id="KW-0133">Cell shape</keyword>
<protein>
    <recommendedName>
        <fullName evidence="4">serine-type D-Ala-D-Ala carboxypeptidase</fullName>
        <ecNumber evidence="4">3.4.16.4</ecNumber>
    </recommendedName>
</protein>
<evidence type="ECO:0000256" key="10">
    <source>
        <dbReference type="ARBA" id="ARBA00022984"/>
    </source>
</evidence>
<keyword evidence="18" id="KW-1185">Reference proteome</keyword>
<dbReference type="Pfam" id="PF00768">
    <property type="entry name" value="Peptidase_S11"/>
    <property type="match status" value="1"/>
</dbReference>
<evidence type="ECO:0000313" key="18">
    <source>
        <dbReference type="Proteomes" id="UP001208017"/>
    </source>
</evidence>
<dbReference type="SMART" id="SM00936">
    <property type="entry name" value="PBP5_C"/>
    <property type="match status" value="1"/>
</dbReference>
<evidence type="ECO:0000256" key="5">
    <source>
        <dbReference type="ARBA" id="ARBA00022645"/>
    </source>
</evidence>
<evidence type="ECO:0000313" key="17">
    <source>
        <dbReference type="EMBL" id="MCX7569089.1"/>
    </source>
</evidence>
<reference evidence="17 18" key="1">
    <citation type="submission" date="2022-11" db="EMBL/GenBank/DDBJ databases">
        <title>Study of microbial diversity in lake waters.</title>
        <authorList>
            <person name="Zhang J."/>
        </authorList>
    </citation>
    <scope>NUCLEOTIDE SEQUENCE [LARGE SCALE GENOMIC DNA]</scope>
    <source>
        <strain evidence="17 18">DT12</strain>
    </source>
</reference>
<keyword evidence="11" id="KW-0961">Cell wall biogenesis/degradation</keyword>
<keyword evidence="14" id="KW-0472">Membrane</keyword>
<dbReference type="Gene3D" id="2.60.410.10">
    <property type="entry name" value="D-Ala-D-Ala carboxypeptidase, C-terminal domain"/>
    <property type="match status" value="1"/>
</dbReference>
<evidence type="ECO:0000256" key="14">
    <source>
        <dbReference type="SAM" id="Phobius"/>
    </source>
</evidence>
<evidence type="ECO:0000256" key="2">
    <source>
        <dbReference type="ARBA" id="ARBA00004752"/>
    </source>
</evidence>
<keyword evidence="8" id="KW-0378">Hydrolase</keyword>
<evidence type="ECO:0000256" key="3">
    <source>
        <dbReference type="ARBA" id="ARBA00007164"/>
    </source>
</evidence>
<dbReference type="InterPro" id="IPR001967">
    <property type="entry name" value="Peptidase_S11_N"/>
</dbReference>
<evidence type="ECO:0000256" key="8">
    <source>
        <dbReference type="ARBA" id="ARBA00022801"/>
    </source>
</evidence>
<evidence type="ECO:0000256" key="1">
    <source>
        <dbReference type="ARBA" id="ARBA00003217"/>
    </source>
</evidence>
<feature type="domain" description="Peptidase S11 D-Ala-D-Ala carboxypeptidase A C-terminal" evidence="16">
    <location>
        <begin position="281"/>
        <end position="370"/>
    </location>
</feature>
<dbReference type="EC" id="3.4.16.4" evidence="4"/>
<keyword evidence="5 17" id="KW-0121">Carboxypeptidase</keyword>
<evidence type="ECO:0000256" key="13">
    <source>
        <dbReference type="RuleBase" id="RU004016"/>
    </source>
</evidence>
<dbReference type="RefSeq" id="WP_267150313.1">
    <property type="nucleotide sequence ID" value="NZ_JAPMLT010000001.1"/>
</dbReference>
<sequence>MNNYFYKSLSWLLAMTLCLTVSLSQTQAADDNNFPAPPFDSLQAKGAVLLDMQSGEVLYGQNPDEKLYPASITKIMTAILALEKGDLTAPVNTSKLAREQEGNRIYLEYDEVQPLEKILYGLMLNSGNDAAVAVAEHIGGSVEAFAGMMNDKAAELGMTNTHFVTPSGLHDDNHYTTPRDMALLSAYAMKNGTFRKIVATEELPWDGLVWDSLLVNLNSMLWNYEGATGLKTGFTDQAQQTISVSAKRGDREIVAVLMGVENRMQVRLESTKLLDYGFDSFTTERVARSGDTLQTYAAETAEAPLIDAKVEQDVYVTTGRDSGAKVEREIQLHPPTAPYAKGTKVGTAVWKIDGQTVAEAPLYASRDVFPPATLLSATTGPSNLLFAIPLALIALIGWFLLRMRRTRRRPPFQNRYN</sequence>
<evidence type="ECO:0000256" key="15">
    <source>
        <dbReference type="SAM" id="SignalP"/>
    </source>
</evidence>
<keyword evidence="7 15" id="KW-0732">Signal</keyword>
<dbReference type="Gene3D" id="3.40.710.10">
    <property type="entry name" value="DD-peptidase/beta-lactamase superfamily"/>
    <property type="match status" value="1"/>
</dbReference>
<evidence type="ECO:0000256" key="12">
    <source>
        <dbReference type="ARBA" id="ARBA00034000"/>
    </source>
</evidence>
<dbReference type="PANTHER" id="PTHR21581">
    <property type="entry name" value="D-ALANYL-D-ALANINE CARBOXYPEPTIDASE"/>
    <property type="match status" value="1"/>
</dbReference>
<evidence type="ECO:0000256" key="6">
    <source>
        <dbReference type="ARBA" id="ARBA00022670"/>
    </source>
</evidence>
<comment type="catalytic activity">
    <reaction evidence="12">
        <text>Preferential cleavage: (Ac)2-L-Lys-D-Ala-|-D-Ala. Also transpeptidation of peptidyl-alanyl moieties that are N-acyl substituents of D-alanine.</text>
        <dbReference type="EC" id="3.4.16.4"/>
    </reaction>
</comment>
<feature type="transmembrane region" description="Helical" evidence="14">
    <location>
        <begin position="384"/>
        <end position="401"/>
    </location>
</feature>
<evidence type="ECO:0000256" key="11">
    <source>
        <dbReference type="ARBA" id="ARBA00023316"/>
    </source>
</evidence>
<dbReference type="InterPro" id="IPR015956">
    <property type="entry name" value="Peniciliin-bd_prot_C_sf"/>
</dbReference>
<comment type="caution">
    <text evidence="17">The sequence shown here is derived from an EMBL/GenBank/DDBJ whole genome shotgun (WGS) entry which is preliminary data.</text>
</comment>
<proteinExistence type="inferred from homology"/>
<dbReference type="GO" id="GO:0004180">
    <property type="term" value="F:carboxypeptidase activity"/>
    <property type="evidence" value="ECO:0007669"/>
    <property type="project" value="UniProtKB-KW"/>
</dbReference>
<dbReference type="SUPFAM" id="SSF69189">
    <property type="entry name" value="Penicillin-binding protein associated domain"/>
    <property type="match status" value="1"/>
</dbReference>
<evidence type="ECO:0000259" key="16">
    <source>
        <dbReference type="SMART" id="SM00936"/>
    </source>
</evidence>
<feature type="chain" id="PRO_5047136938" description="serine-type D-Ala-D-Ala carboxypeptidase" evidence="15">
    <location>
        <begin position="29"/>
        <end position="417"/>
    </location>
</feature>
<evidence type="ECO:0000256" key="9">
    <source>
        <dbReference type="ARBA" id="ARBA00022960"/>
    </source>
</evidence>
<name>A0ABT3X2Y1_9BACL</name>
<organism evidence="17 18">
    <name type="scientific">Tumebacillus lacus</name>
    <dbReference type="NCBI Taxonomy" id="2995335"/>
    <lineage>
        <taxon>Bacteria</taxon>
        <taxon>Bacillati</taxon>
        <taxon>Bacillota</taxon>
        <taxon>Bacilli</taxon>
        <taxon>Bacillales</taxon>
        <taxon>Alicyclobacillaceae</taxon>
        <taxon>Tumebacillus</taxon>
    </lineage>
</organism>
<evidence type="ECO:0000256" key="4">
    <source>
        <dbReference type="ARBA" id="ARBA00012448"/>
    </source>
</evidence>
<evidence type="ECO:0000256" key="7">
    <source>
        <dbReference type="ARBA" id="ARBA00022729"/>
    </source>
</evidence>
<dbReference type="PANTHER" id="PTHR21581:SF33">
    <property type="entry name" value="D-ALANYL-D-ALANINE CARBOXYPEPTIDASE DACB"/>
    <property type="match status" value="1"/>
</dbReference>
<comment type="function">
    <text evidence="1">Removes C-terminal D-alanyl residues from sugar-peptide cell wall precursors.</text>
</comment>
<dbReference type="Pfam" id="PF07943">
    <property type="entry name" value="PBP5_C"/>
    <property type="match status" value="1"/>
</dbReference>
<dbReference type="EMBL" id="JAPMLT010000001">
    <property type="protein sequence ID" value="MCX7569089.1"/>
    <property type="molecule type" value="Genomic_DNA"/>
</dbReference>
<comment type="pathway">
    <text evidence="2">Cell wall biogenesis; peptidoglycan biosynthesis.</text>
</comment>
<gene>
    <name evidence="17" type="ORF">OS242_03805</name>
</gene>
<accession>A0ABT3X2Y1</accession>
<keyword evidence="14" id="KW-1133">Transmembrane helix</keyword>
<keyword evidence="6" id="KW-0645">Protease</keyword>